<evidence type="ECO:0000313" key="1">
    <source>
        <dbReference type="EnsemblProtists" id="EOD06976"/>
    </source>
</evidence>
<dbReference type="SUPFAM" id="SSF50621">
    <property type="entry name" value="Alanine racemase C-terminal domain-like"/>
    <property type="match status" value="1"/>
</dbReference>
<dbReference type="AlphaFoldDB" id="A0A0D3I6U1"/>
<evidence type="ECO:0008006" key="3">
    <source>
        <dbReference type="Google" id="ProtNLM"/>
    </source>
</evidence>
<dbReference type="RefSeq" id="XP_005759405.1">
    <property type="nucleotide sequence ID" value="XM_005759348.1"/>
</dbReference>
<accession>A0A0D3I6U1</accession>
<dbReference type="InterPro" id="IPR009006">
    <property type="entry name" value="Ala_racemase/Decarboxylase_C"/>
</dbReference>
<dbReference type="KEGG" id="ehx:EMIHUDRAFT_218711"/>
<dbReference type="Gene3D" id="2.40.37.10">
    <property type="entry name" value="Lyase, Ornithine Decarboxylase, Chain A, domain 1"/>
    <property type="match status" value="1"/>
</dbReference>
<organism evidence="1 2">
    <name type="scientific">Emiliania huxleyi (strain CCMP1516)</name>
    <dbReference type="NCBI Taxonomy" id="280463"/>
    <lineage>
        <taxon>Eukaryota</taxon>
        <taxon>Haptista</taxon>
        <taxon>Haptophyta</taxon>
        <taxon>Prymnesiophyceae</taxon>
        <taxon>Isochrysidales</taxon>
        <taxon>Noelaerhabdaceae</taxon>
        <taxon>Emiliania</taxon>
    </lineage>
</organism>
<dbReference type="PaxDb" id="2903-EOD06976"/>
<evidence type="ECO:0000313" key="2">
    <source>
        <dbReference type="Proteomes" id="UP000013827"/>
    </source>
</evidence>
<dbReference type="GeneID" id="17253124"/>
<dbReference type="EnsemblProtists" id="EOD06976">
    <property type="protein sequence ID" value="EOD06976"/>
    <property type="gene ID" value="EMIHUDRAFT_218711"/>
</dbReference>
<keyword evidence="2" id="KW-1185">Reference proteome</keyword>
<dbReference type="Proteomes" id="UP000013827">
    <property type="component" value="Unassembled WGS sequence"/>
</dbReference>
<sequence length="324" mass="34933">MLQQLESGYSTAAEVRDALLALSDLEGYDEQLERGHARLEALRARLSPLHALASRLPDDLCSPPRRSYTAHHVVSGEPPISRAEAVRRVLLDNFLRRQLDAGAVSADRVSLIKIQSEDAAGAAVPFALLPLDATLAERIDAALDDPRSHGPLVTHADAHLLPHAKTSVLFLSDGRPSDRVDERELPQLLGGQLRALHSATLGRLAFQLLGFGDAHERMLKSMAAMVPGNLATFNVVSGRAHAQLEVRVEGETFAARKMQLALEVGDWLYFSDMGAYTSCAGSNFNGMELPDVAYLQGHAPSRPQPPETAAADMLHKLAAEGVAP</sequence>
<dbReference type="GO" id="GO:0003824">
    <property type="term" value="F:catalytic activity"/>
    <property type="evidence" value="ECO:0007669"/>
    <property type="project" value="InterPro"/>
</dbReference>
<reference evidence="1" key="2">
    <citation type="submission" date="2024-10" db="UniProtKB">
        <authorList>
            <consortium name="EnsemblProtists"/>
        </authorList>
    </citation>
    <scope>IDENTIFICATION</scope>
</reference>
<proteinExistence type="predicted"/>
<protein>
    <recommendedName>
        <fullName evidence="3">Orn/DAP/Arg decarboxylase 2 C-terminal domain-containing protein</fullName>
    </recommendedName>
</protein>
<reference evidence="2" key="1">
    <citation type="journal article" date="2013" name="Nature">
        <title>Pan genome of the phytoplankton Emiliania underpins its global distribution.</title>
        <authorList>
            <person name="Read B.A."/>
            <person name="Kegel J."/>
            <person name="Klute M.J."/>
            <person name="Kuo A."/>
            <person name="Lefebvre S.C."/>
            <person name="Maumus F."/>
            <person name="Mayer C."/>
            <person name="Miller J."/>
            <person name="Monier A."/>
            <person name="Salamov A."/>
            <person name="Young J."/>
            <person name="Aguilar M."/>
            <person name="Claverie J.M."/>
            <person name="Frickenhaus S."/>
            <person name="Gonzalez K."/>
            <person name="Herman E.K."/>
            <person name="Lin Y.C."/>
            <person name="Napier J."/>
            <person name="Ogata H."/>
            <person name="Sarno A.F."/>
            <person name="Shmutz J."/>
            <person name="Schroeder D."/>
            <person name="de Vargas C."/>
            <person name="Verret F."/>
            <person name="von Dassow P."/>
            <person name="Valentin K."/>
            <person name="Van de Peer Y."/>
            <person name="Wheeler G."/>
            <person name="Dacks J.B."/>
            <person name="Delwiche C.F."/>
            <person name="Dyhrman S.T."/>
            <person name="Glockner G."/>
            <person name="John U."/>
            <person name="Richards T."/>
            <person name="Worden A.Z."/>
            <person name="Zhang X."/>
            <person name="Grigoriev I.V."/>
            <person name="Allen A.E."/>
            <person name="Bidle K."/>
            <person name="Borodovsky M."/>
            <person name="Bowler C."/>
            <person name="Brownlee C."/>
            <person name="Cock J.M."/>
            <person name="Elias M."/>
            <person name="Gladyshev V.N."/>
            <person name="Groth M."/>
            <person name="Guda C."/>
            <person name="Hadaegh A."/>
            <person name="Iglesias-Rodriguez M.D."/>
            <person name="Jenkins J."/>
            <person name="Jones B.M."/>
            <person name="Lawson T."/>
            <person name="Leese F."/>
            <person name="Lindquist E."/>
            <person name="Lobanov A."/>
            <person name="Lomsadze A."/>
            <person name="Malik S.B."/>
            <person name="Marsh M.E."/>
            <person name="Mackinder L."/>
            <person name="Mock T."/>
            <person name="Mueller-Roeber B."/>
            <person name="Pagarete A."/>
            <person name="Parker M."/>
            <person name="Probert I."/>
            <person name="Quesneville H."/>
            <person name="Raines C."/>
            <person name="Rensing S.A."/>
            <person name="Riano-Pachon D.M."/>
            <person name="Richier S."/>
            <person name="Rokitta S."/>
            <person name="Shiraiwa Y."/>
            <person name="Soanes D.M."/>
            <person name="van der Giezen M."/>
            <person name="Wahlund T.M."/>
            <person name="Williams B."/>
            <person name="Wilson W."/>
            <person name="Wolfe G."/>
            <person name="Wurch L.L."/>
        </authorList>
    </citation>
    <scope>NUCLEOTIDE SEQUENCE</scope>
</reference>
<dbReference type="HOGENOM" id="CLU_859028_0_0_1"/>
<name>A0A0D3I6U1_EMIH1</name>